<reference evidence="6 7" key="1">
    <citation type="journal article" date="2017" name="Nat. Ecol. Evol.">
        <title>Scallop genome provides insights into evolution of bilaterian karyotype and development.</title>
        <authorList>
            <person name="Wang S."/>
            <person name="Zhang J."/>
            <person name="Jiao W."/>
            <person name="Li J."/>
            <person name="Xun X."/>
            <person name="Sun Y."/>
            <person name="Guo X."/>
            <person name="Huan P."/>
            <person name="Dong B."/>
            <person name="Zhang L."/>
            <person name="Hu X."/>
            <person name="Sun X."/>
            <person name="Wang J."/>
            <person name="Zhao C."/>
            <person name="Wang Y."/>
            <person name="Wang D."/>
            <person name="Huang X."/>
            <person name="Wang R."/>
            <person name="Lv J."/>
            <person name="Li Y."/>
            <person name="Zhang Z."/>
            <person name="Liu B."/>
            <person name="Lu W."/>
            <person name="Hui Y."/>
            <person name="Liang J."/>
            <person name="Zhou Z."/>
            <person name="Hou R."/>
            <person name="Li X."/>
            <person name="Liu Y."/>
            <person name="Li H."/>
            <person name="Ning X."/>
            <person name="Lin Y."/>
            <person name="Zhao L."/>
            <person name="Xing Q."/>
            <person name="Dou J."/>
            <person name="Li Y."/>
            <person name="Mao J."/>
            <person name="Guo H."/>
            <person name="Dou H."/>
            <person name="Li T."/>
            <person name="Mu C."/>
            <person name="Jiang W."/>
            <person name="Fu Q."/>
            <person name="Fu X."/>
            <person name="Miao Y."/>
            <person name="Liu J."/>
            <person name="Yu Q."/>
            <person name="Li R."/>
            <person name="Liao H."/>
            <person name="Li X."/>
            <person name="Kong Y."/>
            <person name="Jiang Z."/>
            <person name="Chourrout D."/>
            <person name="Li R."/>
            <person name="Bao Z."/>
        </authorList>
    </citation>
    <scope>NUCLEOTIDE SEQUENCE [LARGE SCALE GENOMIC DNA]</scope>
    <source>
        <strain evidence="6 7">PY_sf001</strain>
    </source>
</reference>
<accession>A0A210R669</accession>
<gene>
    <name evidence="6" type="ORF">KP79_PYT05340</name>
</gene>
<dbReference type="EMBL" id="NEDP02000179">
    <property type="protein sequence ID" value="OWF56522.1"/>
    <property type="molecule type" value="Genomic_DNA"/>
</dbReference>
<dbReference type="GO" id="GO:0016020">
    <property type="term" value="C:membrane"/>
    <property type="evidence" value="ECO:0007669"/>
    <property type="project" value="UniProtKB-SubCell"/>
</dbReference>
<dbReference type="OrthoDB" id="6126739at2759"/>
<dbReference type="AlphaFoldDB" id="A0A210R669"/>
<proteinExistence type="predicted"/>
<evidence type="ECO:0000256" key="3">
    <source>
        <dbReference type="ARBA" id="ARBA00022989"/>
    </source>
</evidence>
<evidence type="ECO:0000256" key="4">
    <source>
        <dbReference type="ARBA" id="ARBA00023136"/>
    </source>
</evidence>
<protein>
    <submittedName>
        <fullName evidence="6">Uncharacterized protein</fullName>
    </submittedName>
</protein>
<evidence type="ECO:0000256" key="1">
    <source>
        <dbReference type="ARBA" id="ARBA00004141"/>
    </source>
</evidence>
<dbReference type="Proteomes" id="UP000242188">
    <property type="component" value="Unassembled WGS sequence"/>
</dbReference>
<feature type="transmembrane region" description="Helical" evidence="5">
    <location>
        <begin position="124"/>
        <end position="148"/>
    </location>
</feature>
<feature type="transmembrane region" description="Helical" evidence="5">
    <location>
        <begin position="216"/>
        <end position="237"/>
    </location>
</feature>
<keyword evidence="4 5" id="KW-0472">Membrane</keyword>
<dbReference type="PANTHER" id="PTHR21215">
    <property type="entry name" value="LD36024P"/>
    <property type="match status" value="1"/>
</dbReference>
<evidence type="ECO:0000313" key="6">
    <source>
        <dbReference type="EMBL" id="OWF56522.1"/>
    </source>
</evidence>
<dbReference type="Gene3D" id="1.20.140.150">
    <property type="match status" value="1"/>
</dbReference>
<dbReference type="Pfam" id="PF13903">
    <property type="entry name" value="Claudin_2"/>
    <property type="match status" value="1"/>
</dbReference>
<evidence type="ECO:0000256" key="2">
    <source>
        <dbReference type="ARBA" id="ARBA00022692"/>
    </source>
</evidence>
<comment type="subcellular location">
    <subcellularLocation>
        <location evidence="1">Membrane</location>
        <topology evidence="1">Multi-pass membrane protein</topology>
    </subcellularLocation>
</comment>
<keyword evidence="7" id="KW-1185">Reference proteome</keyword>
<comment type="caution">
    <text evidence="6">The sequence shown here is derived from an EMBL/GenBank/DDBJ whole genome shotgun (WGS) entry which is preliminary data.</text>
</comment>
<sequence>MGDRMCAKVMMALATIMLPIVIVFMAVSFATDYWLVYTVDRTILRASDNALYTSSATNLADGKYSHTRRNGLFRTCYPGNDTQFLDGAANLLDQHCFHLSYDMPQSTSSYTENYITRIHLIRCWLAFFILALVAFLTAFVFGLILICVIRHKARWAYFASLFSFIAAFSCAASIAFFHGAEYMEKNKISDASAHFPFTWTAPLTNATARSYGYSYILGWVGAVMAGLTASFYAIAGCHFDDSSYERKEPVAKDVYVQPENGYYPSGYNYGYSGYGGQEMYAQQPYMVQQPRYLPVTYGDPYWSAK</sequence>
<keyword evidence="3 5" id="KW-1133">Transmembrane helix</keyword>
<keyword evidence="2 5" id="KW-0812">Transmembrane</keyword>
<evidence type="ECO:0000313" key="7">
    <source>
        <dbReference type="Proteomes" id="UP000242188"/>
    </source>
</evidence>
<dbReference type="PANTHER" id="PTHR21215:SF0">
    <property type="entry name" value="LD36024P"/>
    <property type="match status" value="1"/>
</dbReference>
<organism evidence="6 7">
    <name type="scientific">Mizuhopecten yessoensis</name>
    <name type="common">Japanese scallop</name>
    <name type="synonym">Patinopecten yessoensis</name>
    <dbReference type="NCBI Taxonomy" id="6573"/>
    <lineage>
        <taxon>Eukaryota</taxon>
        <taxon>Metazoa</taxon>
        <taxon>Spiralia</taxon>
        <taxon>Lophotrochozoa</taxon>
        <taxon>Mollusca</taxon>
        <taxon>Bivalvia</taxon>
        <taxon>Autobranchia</taxon>
        <taxon>Pteriomorphia</taxon>
        <taxon>Pectinida</taxon>
        <taxon>Pectinoidea</taxon>
        <taxon>Pectinidae</taxon>
        <taxon>Mizuhopecten</taxon>
    </lineage>
</organism>
<dbReference type="InterPro" id="IPR004031">
    <property type="entry name" value="PMP22/EMP/MP20/Claudin"/>
</dbReference>
<name>A0A210R669_MIZYE</name>
<feature type="transmembrane region" description="Helical" evidence="5">
    <location>
        <begin position="155"/>
        <end position="177"/>
    </location>
</feature>
<evidence type="ECO:0000256" key="5">
    <source>
        <dbReference type="SAM" id="Phobius"/>
    </source>
</evidence>